<evidence type="ECO:0000256" key="3">
    <source>
        <dbReference type="ARBA" id="ARBA00011881"/>
    </source>
</evidence>
<reference evidence="15 16" key="1">
    <citation type="journal article" date="2019" name="Nat. Med.">
        <title>A library of human gut bacterial isolates paired with longitudinal multiomics data enables mechanistic microbiome research.</title>
        <authorList>
            <person name="Poyet M."/>
            <person name="Groussin M."/>
            <person name="Gibbons S.M."/>
            <person name="Avila-Pacheco J."/>
            <person name="Jiang X."/>
            <person name="Kearney S.M."/>
            <person name="Perrotta A.R."/>
            <person name="Berdy B."/>
            <person name="Zhao S."/>
            <person name="Lieberman T.D."/>
            <person name="Swanson P.K."/>
            <person name="Smith M."/>
            <person name="Roesemann S."/>
            <person name="Alexander J.E."/>
            <person name="Rich S.A."/>
            <person name="Livny J."/>
            <person name="Vlamakis H."/>
            <person name="Clish C."/>
            <person name="Bullock K."/>
            <person name="Deik A."/>
            <person name="Scott J."/>
            <person name="Pierce K.A."/>
            <person name="Xavier R.J."/>
            <person name="Alm E.J."/>
        </authorList>
    </citation>
    <scope>NUCLEOTIDE SEQUENCE [LARGE SCALE GENOMIC DNA]</scope>
    <source>
        <strain evidence="15 16">BIOML-A4</strain>
    </source>
</reference>
<dbReference type="Pfam" id="PF11975">
    <property type="entry name" value="Glyco_hydro_4C"/>
    <property type="match status" value="1"/>
</dbReference>
<accession>A0A6L6LVM8</accession>
<dbReference type="EMBL" id="WMZU01000037">
    <property type="protein sequence ID" value="MTS28805.1"/>
    <property type="molecule type" value="Genomic_DNA"/>
</dbReference>
<keyword evidence="6 13" id="KW-0520">NAD</keyword>
<dbReference type="SUPFAM" id="SSF56327">
    <property type="entry name" value="LDH C-terminal domain-like"/>
    <property type="match status" value="1"/>
</dbReference>
<dbReference type="GO" id="GO:0046872">
    <property type="term" value="F:metal ion binding"/>
    <property type="evidence" value="ECO:0007669"/>
    <property type="project" value="UniProtKB-KW"/>
</dbReference>
<dbReference type="InterPro" id="IPR022616">
    <property type="entry name" value="Glyco_hydro_4_C"/>
</dbReference>
<dbReference type="SUPFAM" id="SSF51735">
    <property type="entry name" value="NAD(P)-binding Rossmann-fold domains"/>
    <property type="match status" value="1"/>
</dbReference>
<evidence type="ECO:0000256" key="2">
    <source>
        <dbReference type="ARBA" id="ARBA00010141"/>
    </source>
</evidence>
<evidence type="ECO:0000256" key="13">
    <source>
        <dbReference type="RuleBase" id="RU361152"/>
    </source>
</evidence>
<keyword evidence="11" id="KW-0533">Nickel</keyword>
<evidence type="ECO:0000256" key="10">
    <source>
        <dbReference type="PIRSR" id="PIRSR601088-2"/>
    </source>
</evidence>
<evidence type="ECO:0000256" key="6">
    <source>
        <dbReference type="ARBA" id="ARBA00023027"/>
    </source>
</evidence>
<comment type="cofactor">
    <cofactor evidence="13">
        <name>NAD(+)</name>
        <dbReference type="ChEBI" id="CHEBI:57540"/>
    </cofactor>
    <text evidence="13">Binds 1 NAD(+) per subunit.</text>
</comment>
<feature type="site" description="Increases basicity of active site Tyr" evidence="12">
    <location>
        <position position="120"/>
    </location>
</feature>
<comment type="subunit">
    <text evidence="3">Homotetramer.</text>
</comment>
<evidence type="ECO:0000313" key="16">
    <source>
        <dbReference type="Proteomes" id="UP000472755"/>
    </source>
</evidence>
<evidence type="ECO:0000256" key="11">
    <source>
        <dbReference type="PIRSR" id="PIRSR601088-3"/>
    </source>
</evidence>
<dbReference type="GO" id="GO:0016616">
    <property type="term" value="F:oxidoreductase activity, acting on the CH-OH group of donors, NAD or NADP as acceptor"/>
    <property type="evidence" value="ECO:0007669"/>
    <property type="project" value="InterPro"/>
</dbReference>
<dbReference type="AlphaFoldDB" id="A0A6L6LVM8"/>
<dbReference type="GO" id="GO:0004553">
    <property type="term" value="F:hydrolase activity, hydrolyzing O-glycosyl compounds"/>
    <property type="evidence" value="ECO:0007669"/>
    <property type="project" value="InterPro"/>
</dbReference>
<evidence type="ECO:0000313" key="15">
    <source>
        <dbReference type="EMBL" id="MTS28805.1"/>
    </source>
</evidence>
<comment type="caution">
    <text evidence="15">The sequence shown here is derived from an EMBL/GenBank/DDBJ whole genome shotgun (WGS) entry which is preliminary data.</text>
</comment>
<keyword evidence="7 11" id="KW-0464">Manganese</keyword>
<keyword evidence="8" id="KW-0119">Carbohydrate metabolism</keyword>
<feature type="binding site" evidence="11">
    <location>
        <position position="179"/>
    </location>
    <ligand>
        <name>Mn(2+)</name>
        <dbReference type="ChEBI" id="CHEBI:29035"/>
    </ligand>
</feature>
<evidence type="ECO:0000259" key="14">
    <source>
        <dbReference type="Pfam" id="PF11975"/>
    </source>
</evidence>
<sequence>MKGRTAMVKVSVIGAGSGFGRRISCDIMARMGKTHDVELALCDIDAFKLNAVKEYLEKVKEKNGITRTKVTTTLDRKESLMNADFVLLSVSIGGPAYFGEPYESEVGIPEKYGITQPVADTMGPGAIFRCMRTAPEMIRMVEDVNRYAPNSMILNLTNPMAMLTAIVMRYAKVPVVGLCHGVSYNCNIIAERLGIPREEIDFICAGINHMTWFIQARHNGKDILPEIRDLILNYKHVQTGKRRSPQDWASRSKILREFGWFTTESDRHIVEYVPWFQNDDHKDLYEYSEFTKGTKEQRQSWYADTGVTLEQEESMELVVSHEAASGIIEAVTTGKTFVFSANVMNDGYITNLPRNCIVEVPCTVDGNGLHPHYVGEIPTQCAALCQTNINEQLLMIEACCEQDKQKAFMAMMLDPECCAKLNLTQMRQMFEEMWAREEELGIPLLK</sequence>
<name>A0A6L6LVM8_9FIRM</name>
<proteinExistence type="inferred from homology"/>
<comment type="similarity">
    <text evidence="2 13">Belongs to the glycosyl hydrolase 4 family.</text>
</comment>
<keyword evidence="11" id="KW-0408">Iron</keyword>
<evidence type="ECO:0000256" key="4">
    <source>
        <dbReference type="ARBA" id="ARBA00022723"/>
    </source>
</evidence>
<evidence type="ECO:0000256" key="5">
    <source>
        <dbReference type="ARBA" id="ARBA00022801"/>
    </source>
</evidence>
<dbReference type="PANTHER" id="PTHR32092:SF6">
    <property type="entry name" value="ALPHA-GALACTOSIDASE"/>
    <property type="match status" value="1"/>
</dbReference>
<dbReference type="PRINTS" id="PR00732">
    <property type="entry name" value="GLHYDRLASE4"/>
</dbReference>
<evidence type="ECO:0000256" key="12">
    <source>
        <dbReference type="PIRSR" id="PIRSR601088-4"/>
    </source>
</evidence>
<evidence type="ECO:0000256" key="9">
    <source>
        <dbReference type="ARBA" id="ARBA00023295"/>
    </source>
</evidence>
<dbReference type="Pfam" id="PF02056">
    <property type="entry name" value="Glyco_hydro_4"/>
    <property type="match status" value="1"/>
</dbReference>
<evidence type="ECO:0000256" key="7">
    <source>
        <dbReference type="ARBA" id="ARBA00023211"/>
    </source>
</evidence>
<comment type="cofactor">
    <cofactor evidence="1">
        <name>Mn(2+)</name>
        <dbReference type="ChEBI" id="CHEBI:29035"/>
    </cofactor>
</comment>
<evidence type="ECO:0000256" key="1">
    <source>
        <dbReference type="ARBA" id="ARBA00001936"/>
    </source>
</evidence>
<dbReference type="InterPro" id="IPR036291">
    <property type="entry name" value="NAD(P)-bd_dom_sf"/>
</dbReference>
<keyword evidence="5 13" id="KW-0378">Hydrolase</keyword>
<organism evidence="15 16">
    <name type="scientific">Ruthenibacterium lactatiformans</name>
    <dbReference type="NCBI Taxonomy" id="1550024"/>
    <lineage>
        <taxon>Bacteria</taxon>
        <taxon>Bacillati</taxon>
        <taxon>Bacillota</taxon>
        <taxon>Clostridia</taxon>
        <taxon>Eubacteriales</taxon>
        <taxon>Oscillospiraceae</taxon>
        <taxon>Ruthenibacterium</taxon>
    </lineage>
</organism>
<keyword evidence="11" id="KW-0170">Cobalt</keyword>
<protein>
    <submittedName>
        <fullName evidence="15">Alpha-glucosidase/alpha-galactosidase</fullName>
    </submittedName>
</protein>
<gene>
    <name evidence="15" type="ORF">GMD59_16160</name>
</gene>
<dbReference type="Proteomes" id="UP000472755">
    <property type="component" value="Unassembled WGS sequence"/>
</dbReference>
<dbReference type="InterPro" id="IPR053715">
    <property type="entry name" value="GH4_Enzyme_sf"/>
</dbReference>
<keyword evidence="9 13" id="KW-0326">Glycosidase</keyword>
<feature type="domain" description="Glycosyl hydrolase family 4 C-terminal" evidence="14">
    <location>
        <begin position="204"/>
        <end position="415"/>
    </location>
</feature>
<feature type="binding site" evidence="10">
    <location>
        <position position="158"/>
    </location>
    <ligand>
        <name>substrate</name>
    </ligand>
</feature>
<feature type="binding site" evidence="11">
    <location>
        <position position="209"/>
    </location>
    <ligand>
        <name>Mn(2+)</name>
        <dbReference type="ChEBI" id="CHEBI:29035"/>
    </ligand>
</feature>
<dbReference type="Gene3D" id="3.90.1820.10">
    <property type="entry name" value="AglA-like glucosidase"/>
    <property type="match status" value="1"/>
</dbReference>
<evidence type="ECO:0000256" key="8">
    <source>
        <dbReference type="ARBA" id="ARBA00023277"/>
    </source>
</evidence>
<dbReference type="GO" id="GO:0005975">
    <property type="term" value="P:carbohydrate metabolic process"/>
    <property type="evidence" value="ECO:0007669"/>
    <property type="project" value="InterPro"/>
</dbReference>
<dbReference type="InterPro" id="IPR015955">
    <property type="entry name" value="Lactate_DH/Glyco_Ohase_4_C"/>
</dbReference>
<dbReference type="PANTHER" id="PTHR32092">
    <property type="entry name" value="6-PHOSPHO-BETA-GLUCOSIDASE-RELATED"/>
    <property type="match status" value="1"/>
</dbReference>
<dbReference type="InterPro" id="IPR001088">
    <property type="entry name" value="Glyco_hydro_4"/>
</dbReference>
<keyword evidence="4 11" id="KW-0479">Metal-binding</keyword>